<sequence length="447" mass="45575">MLRTVQGCAEALASGATTARALVENCLAAIADPAGEGARTFISISAEAARTAADAHDALRRAGRAPSPYAGIPFAVKDLFDIAGEVTMAGSRALADAAPARAHAPTIARMLAAGFIPVGRTNMTEFAYSGIGANPHYGTPLSPWDRAAARIPGGSSSGSAVAVADGMSVVALGSDTGGSCRIPAALCGIVGYKPTARRVPLDGVVPLSGSLDSLGPLGASVACCAIVDAVLAGETPALPKARPLAGLRLAIPREIMRDGMDATVAAAFERAVASLTAQGARITEVSFSPLLDIAPAMSRGGFTGPESYDWHRDLLAAKGDLYDPRVRSRIEAGAAMTAADYVALTAARRRIIAAMDALTAPFDALLMPTCPIVAPRIAELAEDAEYYRLNALLLRNPSLGNFLDRCAISLPCNRPGEAPVGLMLMGETGGDASLFAVAAAVEAALAA</sequence>
<protein>
    <submittedName>
        <fullName evidence="2">Amidase</fullName>
    </submittedName>
</protein>
<accession>A0ABW0NWX3</accession>
<dbReference type="NCBIfam" id="NF005460">
    <property type="entry name" value="PRK07056.1"/>
    <property type="match status" value="1"/>
</dbReference>
<dbReference type="InterPro" id="IPR023631">
    <property type="entry name" value="Amidase_dom"/>
</dbReference>
<evidence type="ECO:0000259" key="1">
    <source>
        <dbReference type="Pfam" id="PF01425"/>
    </source>
</evidence>
<dbReference type="Gene3D" id="3.90.1300.10">
    <property type="entry name" value="Amidase signature (AS) domain"/>
    <property type="match status" value="1"/>
</dbReference>
<dbReference type="Proteomes" id="UP001596060">
    <property type="component" value="Unassembled WGS sequence"/>
</dbReference>
<dbReference type="EMBL" id="JBHSLU010000003">
    <property type="protein sequence ID" value="MFC5503813.1"/>
    <property type="molecule type" value="Genomic_DNA"/>
</dbReference>
<dbReference type="InterPro" id="IPR036928">
    <property type="entry name" value="AS_sf"/>
</dbReference>
<dbReference type="PANTHER" id="PTHR11895">
    <property type="entry name" value="TRANSAMIDASE"/>
    <property type="match status" value="1"/>
</dbReference>
<feature type="domain" description="Amidase" evidence="1">
    <location>
        <begin position="36"/>
        <end position="434"/>
    </location>
</feature>
<keyword evidence="3" id="KW-1185">Reference proteome</keyword>
<dbReference type="SUPFAM" id="SSF75304">
    <property type="entry name" value="Amidase signature (AS) enzymes"/>
    <property type="match status" value="1"/>
</dbReference>
<dbReference type="PANTHER" id="PTHR11895:SF176">
    <property type="entry name" value="AMIDASE AMID-RELATED"/>
    <property type="match status" value="1"/>
</dbReference>
<dbReference type="RefSeq" id="WP_066722036.1">
    <property type="nucleotide sequence ID" value="NZ_JBHSLU010000003.1"/>
</dbReference>
<evidence type="ECO:0000313" key="2">
    <source>
        <dbReference type="EMBL" id="MFC5503813.1"/>
    </source>
</evidence>
<reference evidence="3" key="1">
    <citation type="journal article" date="2019" name="Int. J. Syst. Evol. Microbiol.">
        <title>The Global Catalogue of Microorganisms (GCM) 10K type strain sequencing project: providing services to taxonomists for standard genome sequencing and annotation.</title>
        <authorList>
            <consortium name="The Broad Institute Genomics Platform"/>
            <consortium name="The Broad Institute Genome Sequencing Center for Infectious Disease"/>
            <person name="Wu L."/>
            <person name="Ma J."/>
        </authorList>
    </citation>
    <scope>NUCLEOTIDE SEQUENCE [LARGE SCALE GENOMIC DNA]</scope>
    <source>
        <strain evidence="3">CCUG 43117</strain>
    </source>
</reference>
<name>A0ABW0NWX3_9HYPH</name>
<dbReference type="InterPro" id="IPR000120">
    <property type="entry name" value="Amidase"/>
</dbReference>
<dbReference type="Pfam" id="PF01425">
    <property type="entry name" value="Amidase"/>
    <property type="match status" value="1"/>
</dbReference>
<organism evidence="2 3">
    <name type="scientific">Bosea massiliensis</name>
    <dbReference type="NCBI Taxonomy" id="151419"/>
    <lineage>
        <taxon>Bacteria</taxon>
        <taxon>Pseudomonadati</taxon>
        <taxon>Pseudomonadota</taxon>
        <taxon>Alphaproteobacteria</taxon>
        <taxon>Hyphomicrobiales</taxon>
        <taxon>Boseaceae</taxon>
        <taxon>Bosea</taxon>
    </lineage>
</organism>
<comment type="caution">
    <text evidence="2">The sequence shown here is derived from an EMBL/GenBank/DDBJ whole genome shotgun (WGS) entry which is preliminary data.</text>
</comment>
<proteinExistence type="predicted"/>
<evidence type="ECO:0000313" key="3">
    <source>
        <dbReference type="Proteomes" id="UP001596060"/>
    </source>
</evidence>
<gene>
    <name evidence="2" type="ORF">ACFPN9_00920</name>
</gene>